<sequence>MICFEEKCDPLESHCAEILQNCVRYFQDRLRPQLKTKVSDPKTKVSDPKLDDKVESHWTNNKQAIDWKSKPLKDLVDTLYTIVQGQYHELRAALIGSRKYHLPGTH</sequence>
<evidence type="ECO:0000313" key="2">
    <source>
        <dbReference type="Proteomes" id="UP000828390"/>
    </source>
</evidence>
<proteinExistence type="predicted"/>
<reference evidence="1" key="2">
    <citation type="submission" date="2020-11" db="EMBL/GenBank/DDBJ databases">
        <authorList>
            <person name="McCartney M.A."/>
            <person name="Auch B."/>
            <person name="Kono T."/>
            <person name="Mallez S."/>
            <person name="Becker A."/>
            <person name="Gohl D.M."/>
            <person name="Silverstein K.A.T."/>
            <person name="Koren S."/>
            <person name="Bechman K.B."/>
            <person name="Herman A."/>
            <person name="Abrahante J.E."/>
            <person name="Garbe J."/>
        </authorList>
    </citation>
    <scope>NUCLEOTIDE SEQUENCE</scope>
    <source>
        <strain evidence="1">Duluth1</strain>
        <tissue evidence="1">Whole animal</tissue>
    </source>
</reference>
<evidence type="ECO:0000313" key="1">
    <source>
        <dbReference type="EMBL" id="KAH3713866.1"/>
    </source>
</evidence>
<organism evidence="1 2">
    <name type="scientific">Dreissena polymorpha</name>
    <name type="common">Zebra mussel</name>
    <name type="synonym">Mytilus polymorpha</name>
    <dbReference type="NCBI Taxonomy" id="45954"/>
    <lineage>
        <taxon>Eukaryota</taxon>
        <taxon>Metazoa</taxon>
        <taxon>Spiralia</taxon>
        <taxon>Lophotrochozoa</taxon>
        <taxon>Mollusca</taxon>
        <taxon>Bivalvia</taxon>
        <taxon>Autobranchia</taxon>
        <taxon>Heteroconchia</taxon>
        <taxon>Euheterodonta</taxon>
        <taxon>Imparidentia</taxon>
        <taxon>Neoheterodontei</taxon>
        <taxon>Myida</taxon>
        <taxon>Dreissenoidea</taxon>
        <taxon>Dreissenidae</taxon>
        <taxon>Dreissena</taxon>
    </lineage>
</organism>
<dbReference type="AlphaFoldDB" id="A0A9D4BZL8"/>
<reference evidence="1" key="1">
    <citation type="journal article" date="2019" name="bioRxiv">
        <title>The Genome of the Zebra Mussel, Dreissena polymorpha: A Resource for Invasive Species Research.</title>
        <authorList>
            <person name="McCartney M.A."/>
            <person name="Auch B."/>
            <person name="Kono T."/>
            <person name="Mallez S."/>
            <person name="Zhang Y."/>
            <person name="Obille A."/>
            <person name="Becker A."/>
            <person name="Abrahante J.E."/>
            <person name="Garbe J."/>
            <person name="Badalamenti J.P."/>
            <person name="Herman A."/>
            <person name="Mangelson H."/>
            <person name="Liachko I."/>
            <person name="Sullivan S."/>
            <person name="Sone E.D."/>
            <person name="Koren S."/>
            <person name="Silverstein K.A.T."/>
            <person name="Beckman K.B."/>
            <person name="Gohl D.M."/>
        </authorList>
    </citation>
    <scope>NUCLEOTIDE SEQUENCE</scope>
    <source>
        <strain evidence="1">Duluth1</strain>
        <tissue evidence="1">Whole animal</tissue>
    </source>
</reference>
<dbReference type="Proteomes" id="UP000828390">
    <property type="component" value="Unassembled WGS sequence"/>
</dbReference>
<name>A0A9D4BZL8_DREPO</name>
<dbReference type="EMBL" id="JAIWYP010000014">
    <property type="protein sequence ID" value="KAH3713866.1"/>
    <property type="molecule type" value="Genomic_DNA"/>
</dbReference>
<comment type="caution">
    <text evidence="1">The sequence shown here is derived from an EMBL/GenBank/DDBJ whole genome shotgun (WGS) entry which is preliminary data.</text>
</comment>
<accession>A0A9D4BZL8</accession>
<keyword evidence="2" id="KW-1185">Reference proteome</keyword>
<gene>
    <name evidence="1" type="ORF">DPMN_073667</name>
</gene>
<protein>
    <submittedName>
        <fullName evidence="1">Uncharacterized protein</fullName>
    </submittedName>
</protein>